<feature type="region of interest" description="Disordered" evidence="1">
    <location>
        <begin position="1"/>
        <end position="30"/>
    </location>
</feature>
<dbReference type="PANTHER" id="PTHR43434">
    <property type="entry name" value="PHOSPHOGLYCOLATE PHOSPHATASE"/>
    <property type="match status" value="1"/>
</dbReference>
<name>A0A368N9E3_9EURY</name>
<dbReference type="OrthoDB" id="212720at2157"/>
<evidence type="ECO:0000313" key="3">
    <source>
        <dbReference type="Proteomes" id="UP000252189"/>
    </source>
</evidence>
<dbReference type="GO" id="GO:0006281">
    <property type="term" value="P:DNA repair"/>
    <property type="evidence" value="ECO:0007669"/>
    <property type="project" value="TreeGrafter"/>
</dbReference>
<dbReference type="PANTHER" id="PTHR43434:SF1">
    <property type="entry name" value="PHOSPHOGLYCOLATE PHOSPHATASE"/>
    <property type="match status" value="1"/>
</dbReference>
<dbReference type="InterPro" id="IPR036412">
    <property type="entry name" value="HAD-like_sf"/>
</dbReference>
<dbReference type="InterPro" id="IPR050155">
    <property type="entry name" value="HAD-like_hydrolase_sf"/>
</dbReference>
<dbReference type="InterPro" id="IPR023214">
    <property type="entry name" value="HAD_sf"/>
</dbReference>
<protein>
    <submittedName>
        <fullName evidence="2">HAD family hydrolase</fullName>
    </submittedName>
</protein>
<dbReference type="GO" id="GO:0008967">
    <property type="term" value="F:phosphoglycolate phosphatase activity"/>
    <property type="evidence" value="ECO:0007669"/>
    <property type="project" value="TreeGrafter"/>
</dbReference>
<dbReference type="Pfam" id="PF13419">
    <property type="entry name" value="HAD_2"/>
    <property type="match status" value="1"/>
</dbReference>
<reference evidence="2 3" key="1">
    <citation type="submission" date="2018-07" db="EMBL/GenBank/DDBJ databases">
        <title>Genome sequences of Haloplanus salinus JCM 18368T.</title>
        <authorList>
            <person name="Kim Y.B."/>
            <person name="Roh S.W."/>
        </authorList>
    </citation>
    <scope>NUCLEOTIDE SEQUENCE [LARGE SCALE GENOMIC DNA]</scope>
    <source>
        <strain evidence="2 3">JCM 18368</strain>
    </source>
</reference>
<dbReference type="AlphaFoldDB" id="A0A368N9E3"/>
<accession>A0A368N9E3</accession>
<evidence type="ECO:0000313" key="2">
    <source>
        <dbReference type="EMBL" id="RCU46164.1"/>
    </source>
</evidence>
<dbReference type="Proteomes" id="UP000252189">
    <property type="component" value="Unassembled WGS sequence"/>
</dbReference>
<dbReference type="InterPro" id="IPR023198">
    <property type="entry name" value="PGP-like_dom2"/>
</dbReference>
<organism evidence="2 3">
    <name type="scientific">Haloplanus salinus</name>
    <dbReference type="NCBI Taxonomy" id="1126245"/>
    <lineage>
        <taxon>Archaea</taxon>
        <taxon>Methanobacteriati</taxon>
        <taxon>Methanobacteriota</taxon>
        <taxon>Stenosarchaea group</taxon>
        <taxon>Halobacteria</taxon>
        <taxon>Halobacteriales</taxon>
        <taxon>Haloferacaceae</taxon>
        <taxon>Haloplanus</taxon>
    </lineage>
</organism>
<dbReference type="EMBL" id="QPHM01000001">
    <property type="protein sequence ID" value="RCU46164.1"/>
    <property type="molecule type" value="Genomic_DNA"/>
</dbReference>
<dbReference type="InterPro" id="IPR041492">
    <property type="entry name" value="HAD_2"/>
</dbReference>
<sequence length="221" mass="23356">MSGGTTATAKIPRGEPRRCRRGRLPSSTSVRRIEAGLTRPAVGSPVSTSPDYGAVVYDLDGTLVRLAVDWDAATSDATAAFAEAGVDVADADLWSLFETAPGHGLADDVESILASHERRGAERAARLPHADRVPEWGVPVGVCSLNAESACRLALDRHNLLDHVDAVVGRDSVATHKPDPEPLLTTIDRLGAEPSSALFVGDSERDAVTAERAGVAFEWVE</sequence>
<comment type="caution">
    <text evidence="2">The sequence shown here is derived from an EMBL/GenBank/DDBJ whole genome shotgun (WGS) entry which is preliminary data.</text>
</comment>
<dbReference type="Gene3D" id="3.40.50.1000">
    <property type="entry name" value="HAD superfamily/HAD-like"/>
    <property type="match status" value="1"/>
</dbReference>
<dbReference type="Gene3D" id="1.10.150.240">
    <property type="entry name" value="Putative phosphatase, domain 2"/>
    <property type="match status" value="1"/>
</dbReference>
<keyword evidence="2" id="KW-0378">Hydrolase</keyword>
<keyword evidence="3" id="KW-1185">Reference proteome</keyword>
<dbReference type="SUPFAM" id="SSF56784">
    <property type="entry name" value="HAD-like"/>
    <property type="match status" value="1"/>
</dbReference>
<evidence type="ECO:0000256" key="1">
    <source>
        <dbReference type="SAM" id="MobiDB-lite"/>
    </source>
</evidence>
<gene>
    <name evidence="2" type="ORF">DU504_01925</name>
</gene>
<proteinExistence type="predicted"/>